<dbReference type="Proteomes" id="UP000290174">
    <property type="component" value="Unassembled WGS sequence"/>
</dbReference>
<accession>A0A4Q0Q9N0</accession>
<comment type="caution">
    <text evidence="6">The sequence shown here is derived from an EMBL/GenBank/DDBJ whole genome shotgun (WGS) entry which is preliminary data.</text>
</comment>
<dbReference type="PROSITE" id="PS50943">
    <property type="entry name" value="HTH_CROC1"/>
    <property type="match status" value="1"/>
</dbReference>
<dbReference type="PANTHER" id="PTHR46797">
    <property type="entry name" value="HTH-TYPE TRANSCRIPTIONAL REGULATOR"/>
    <property type="match status" value="1"/>
</dbReference>
<feature type="domain" description="HTH cro/C1-type" evidence="5">
    <location>
        <begin position="17"/>
        <end position="71"/>
    </location>
</feature>
<evidence type="ECO:0000256" key="2">
    <source>
        <dbReference type="ARBA" id="ARBA00023125"/>
    </source>
</evidence>
<dbReference type="RefSeq" id="WP_128957072.1">
    <property type="nucleotide sequence ID" value="NZ_RKMK01000060.1"/>
</dbReference>
<evidence type="ECO:0000256" key="3">
    <source>
        <dbReference type="ARBA" id="ARBA00023163"/>
    </source>
</evidence>
<dbReference type="CDD" id="cd00093">
    <property type="entry name" value="HTH_XRE"/>
    <property type="match status" value="1"/>
</dbReference>
<dbReference type="InterPro" id="IPR050807">
    <property type="entry name" value="TransReg_Diox_bact_type"/>
</dbReference>
<proteinExistence type="predicted"/>
<dbReference type="GO" id="GO:0003700">
    <property type="term" value="F:DNA-binding transcription factor activity"/>
    <property type="evidence" value="ECO:0007669"/>
    <property type="project" value="TreeGrafter"/>
</dbReference>
<dbReference type="AlphaFoldDB" id="A0A4Q0Q9N0"/>
<evidence type="ECO:0000256" key="1">
    <source>
        <dbReference type="ARBA" id="ARBA00023015"/>
    </source>
</evidence>
<sequence>MRRRKPAHTRRLLARNIRRLRLQRNWSQDDLADAAGVRQALVSALEVSTANPTLETLDKVAIALDVEVADLLMPTAKVFAGPSRRPPPTRSRGRSVAKARPGRTRADRH</sequence>
<feature type="compositionally biased region" description="Basic residues" evidence="4">
    <location>
        <begin position="91"/>
        <end position="109"/>
    </location>
</feature>
<keyword evidence="2" id="KW-0238">DNA-binding</keyword>
<protein>
    <submittedName>
        <fullName evidence="6">XRE family transcriptional regulator</fullName>
    </submittedName>
</protein>
<reference evidence="6 7" key="1">
    <citation type="submission" date="2018-11" db="EMBL/GenBank/DDBJ databases">
        <title>Bradyrhizobium sp. nov., isolated from effective nodules of peanut in China.</title>
        <authorList>
            <person name="Li Y."/>
        </authorList>
    </citation>
    <scope>NUCLEOTIDE SEQUENCE [LARGE SCALE GENOMIC DNA]</scope>
    <source>
        <strain evidence="6 7">CCBAU 51770</strain>
    </source>
</reference>
<dbReference type="SUPFAM" id="SSF47413">
    <property type="entry name" value="lambda repressor-like DNA-binding domains"/>
    <property type="match status" value="1"/>
</dbReference>
<dbReference type="Pfam" id="PF01381">
    <property type="entry name" value="HTH_3"/>
    <property type="match status" value="1"/>
</dbReference>
<name>A0A4Q0Q9N0_9BRAD</name>
<keyword evidence="3" id="KW-0804">Transcription</keyword>
<evidence type="ECO:0000256" key="4">
    <source>
        <dbReference type="SAM" id="MobiDB-lite"/>
    </source>
</evidence>
<dbReference type="SMART" id="SM00530">
    <property type="entry name" value="HTH_XRE"/>
    <property type="match status" value="1"/>
</dbReference>
<dbReference type="Gene3D" id="1.10.260.40">
    <property type="entry name" value="lambda repressor-like DNA-binding domains"/>
    <property type="match status" value="1"/>
</dbReference>
<evidence type="ECO:0000313" key="7">
    <source>
        <dbReference type="Proteomes" id="UP000290174"/>
    </source>
</evidence>
<dbReference type="PANTHER" id="PTHR46797:SF23">
    <property type="entry name" value="HTH-TYPE TRANSCRIPTIONAL REGULATOR SUTR"/>
    <property type="match status" value="1"/>
</dbReference>
<evidence type="ECO:0000313" key="6">
    <source>
        <dbReference type="EMBL" id="RXG85236.1"/>
    </source>
</evidence>
<organism evidence="6 7">
    <name type="scientific">Bradyrhizobium zhanjiangense</name>
    <dbReference type="NCBI Taxonomy" id="1325107"/>
    <lineage>
        <taxon>Bacteria</taxon>
        <taxon>Pseudomonadati</taxon>
        <taxon>Pseudomonadota</taxon>
        <taxon>Alphaproteobacteria</taxon>
        <taxon>Hyphomicrobiales</taxon>
        <taxon>Nitrobacteraceae</taxon>
        <taxon>Bradyrhizobium</taxon>
    </lineage>
</organism>
<feature type="region of interest" description="Disordered" evidence="4">
    <location>
        <begin position="78"/>
        <end position="109"/>
    </location>
</feature>
<dbReference type="EMBL" id="RKMK01000060">
    <property type="protein sequence ID" value="RXG85236.1"/>
    <property type="molecule type" value="Genomic_DNA"/>
</dbReference>
<dbReference type="GO" id="GO:0003677">
    <property type="term" value="F:DNA binding"/>
    <property type="evidence" value="ECO:0007669"/>
    <property type="project" value="UniProtKB-KW"/>
</dbReference>
<keyword evidence="1" id="KW-0805">Transcription regulation</keyword>
<dbReference type="GO" id="GO:0005829">
    <property type="term" value="C:cytosol"/>
    <property type="evidence" value="ECO:0007669"/>
    <property type="project" value="TreeGrafter"/>
</dbReference>
<gene>
    <name evidence="6" type="ORF">EAS61_36620</name>
</gene>
<dbReference type="InterPro" id="IPR010982">
    <property type="entry name" value="Lambda_DNA-bd_dom_sf"/>
</dbReference>
<dbReference type="InterPro" id="IPR001387">
    <property type="entry name" value="Cro/C1-type_HTH"/>
</dbReference>
<evidence type="ECO:0000259" key="5">
    <source>
        <dbReference type="PROSITE" id="PS50943"/>
    </source>
</evidence>